<dbReference type="InterPro" id="IPR016169">
    <property type="entry name" value="FAD-bd_PCMH_sub2"/>
</dbReference>
<gene>
    <name evidence="11" type="ORF">BDY17DRAFT_298557</name>
</gene>
<dbReference type="Gene3D" id="3.30.465.10">
    <property type="match status" value="1"/>
</dbReference>
<evidence type="ECO:0000256" key="4">
    <source>
        <dbReference type="ARBA" id="ARBA00022827"/>
    </source>
</evidence>
<keyword evidence="9" id="KW-0472">Membrane</keyword>
<dbReference type="PANTHER" id="PTHR11748">
    <property type="entry name" value="D-LACTATE DEHYDROGENASE"/>
    <property type="match status" value="1"/>
</dbReference>
<dbReference type="InterPro" id="IPR016164">
    <property type="entry name" value="FAD-linked_Oxase-like_C"/>
</dbReference>
<dbReference type="FunFam" id="3.30.465.10:FF:000014">
    <property type="entry name" value="D-lactate dehydrogenase (Cytochrome), putative"/>
    <property type="match status" value="1"/>
</dbReference>
<keyword evidence="4" id="KW-0274">FAD</keyword>
<dbReference type="FunFam" id="3.30.70.2740:FF:000001">
    <property type="entry name" value="D-lactate dehydrogenase mitochondrial"/>
    <property type="match status" value="1"/>
</dbReference>
<evidence type="ECO:0000256" key="6">
    <source>
        <dbReference type="ARBA" id="ARBA00038897"/>
    </source>
</evidence>
<evidence type="ECO:0000259" key="10">
    <source>
        <dbReference type="PROSITE" id="PS51387"/>
    </source>
</evidence>
<dbReference type="InterPro" id="IPR006094">
    <property type="entry name" value="Oxid_FAD_bind_N"/>
</dbReference>
<dbReference type="Proteomes" id="UP000799767">
    <property type="component" value="Unassembled WGS sequence"/>
</dbReference>
<evidence type="ECO:0000256" key="7">
    <source>
        <dbReference type="ARBA" id="ARBA00051436"/>
    </source>
</evidence>
<dbReference type="FunFam" id="1.10.45.10:FF:000001">
    <property type="entry name" value="D-lactate dehydrogenase mitochondrial"/>
    <property type="match status" value="1"/>
</dbReference>
<dbReference type="EC" id="1.1.2.4" evidence="6"/>
<protein>
    <recommendedName>
        <fullName evidence="6">D-lactate dehydrogenase (cytochrome)</fullName>
        <ecNumber evidence="6">1.1.2.4</ecNumber>
    </recommendedName>
</protein>
<dbReference type="InterPro" id="IPR016166">
    <property type="entry name" value="FAD-bd_PCMH"/>
</dbReference>
<dbReference type="GO" id="GO:0005739">
    <property type="term" value="C:mitochondrion"/>
    <property type="evidence" value="ECO:0007669"/>
    <property type="project" value="TreeGrafter"/>
</dbReference>
<dbReference type="GO" id="GO:0008720">
    <property type="term" value="F:D-lactate dehydrogenase (NAD+) activity"/>
    <property type="evidence" value="ECO:0007669"/>
    <property type="project" value="TreeGrafter"/>
</dbReference>
<dbReference type="SUPFAM" id="SSF55103">
    <property type="entry name" value="FAD-linked oxidases, C-terminal domain"/>
    <property type="match status" value="1"/>
</dbReference>
<evidence type="ECO:0000256" key="3">
    <source>
        <dbReference type="ARBA" id="ARBA00022630"/>
    </source>
</evidence>
<evidence type="ECO:0000256" key="8">
    <source>
        <dbReference type="SAM" id="MobiDB-lite"/>
    </source>
</evidence>
<evidence type="ECO:0000256" key="5">
    <source>
        <dbReference type="ARBA" id="ARBA00023002"/>
    </source>
</evidence>
<dbReference type="PANTHER" id="PTHR11748:SF116">
    <property type="entry name" value="D-LACTATE DEHYDROGENASE (CYTOCHROME) (AFU_ORTHOLOGUE AFUA_7G02560)"/>
    <property type="match status" value="1"/>
</dbReference>
<keyword evidence="9" id="KW-1133">Transmembrane helix</keyword>
<feature type="transmembrane region" description="Helical" evidence="9">
    <location>
        <begin position="50"/>
        <end position="71"/>
    </location>
</feature>
<sequence length="596" mass="64308">MARLSMLSRSSGFSYISKRPCPPRIFIRARLLPSSRRSASTASTNKMLTFSWSGALIGMGAWGGVMALLALERRIKRTTLAEEPASNFTPNMLERGDSASSDSSVGKRGGSSASTLPLMDVGPIIYDLSGPNLHGAYNDFVALLGEENVDVRHGELVSRSSTSWSPAPNGELDIPSVIVFPRHTEDVSNIAKICHSRRIPMIAFSGGTSLEGTLAAQHKEVCVDFNRHMNKIVEIRKDDMDVTVQPAVGYMELNQILEAEGLFFPVDPGPGAQIGGMISQGCSGTNAYRYGTMKDWVLGLEVVLADGTIIKTRGRPRKSSAGFDLTRLFTGSEGTLGFITEAHIKITRAPQNLRIAVAQFPTVGDAVKMAVKVLQSGHQLEAMELLDELTMHGVNEGGYCTASWDEKPTLFLKLAGPSPEFVAETANTVEGFAKACGTTLFRLAQTAEEGDEIWHARKTALWSTIALKKDPSDVFISSDPCVPISQLPEIVKRSQELIAEAGVLGNVLGHVGDGNIHTSVLYGAGEKEAAMRIMSEVQRLAADLDGTVSGEHGLGLGYRHQLAYELGEESVDAMRRIKFALDPLCLMNPGKMITVE</sequence>
<dbReference type="EMBL" id="MU001636">
    <property type="protein sequence ID" value="KAF2482458.1"/>
    <property type="molecule type" value="Genomic_DNA"/>
</dbReference>
<reference evidence="11" key="1">
    <citation type="journal article" date="2020" name="Stud. Mycol.">
        <title>101 Dothideomycetes genomes: a test case for predicting lifestyles and emergence of pathogens.</title>
        <authorList>
            <person name="Haridas S."/>
            <person name="Albert R."/>
            <person name="Binder M."/>
            <person name="Bloem J."/>
            <person name="Labutti K."/>
            <person name="Salamov A."/>
            <person name="Andreopoulos B."/>
            <person name="Baker S."/>
            <person name="Barry K."/>
            <person name="Bills G."/>
            <person name="Bluhm B."/>
            <person name="Cannon C."/>
            <person name="Castanera R."/>
            <person name="Culley D."/>
            <person name="Daum C."/>
            <person name="Ezra D."/>
            <person name="Gonzalez J."/>
            <person name="Henrissat B."/>
            <person name="Kuo A."/>
            <person name="Liang C."/>
            <person name="Lipzen A."/>
            <person name="Lutzoni F."/>
            <person name="Magnuson J."/>
            <person name="Mondo S."/>
            <person name="Nolan M."/>
            <person name="Ohm R."/>
            <person name="Pangilinan J."/>
            <person name="Park H.-J."/>
            <person name="Ramirez L."/>
            <person name="Alfaro M."/>
            <person name="Sun H."/>
            <person name="Tritt A."/>
            <person name="Yoshinaga Y."/>
            <person name="Zwiers L.-H."/>
            <person name="Turgeon B."/>
            <person name="Goodwin S."/>
            <person name="Spatafora J."/>
            <person name="Crous P."/>
            <person name="Grigoriev I."/>
        </authorList>
    </citation>
    <scope>NUCLEOTIDE SEQUENCE</scope>
    <source>
        <strain evidence="11">CBS 113389</strain>
    </source>
</reference>
<evidence type="ECO:0000256" key="1">
    <source>
        <dbReference type="ARBA" id="ARBA00001974"/>
    </source>
</evidence>
<dbReference type="GeneID" id="54474763"/>
<dbReference type="Pfam" id="PF01565">
    <property type="entry name" value="FAD_binding_4"/>
    <property type="match status" value="1"/>
</dbReference>
<dbReference type="InterPro" id="IPR004113">
    <property type="entry name" value="FAD-bd_oxidored_4_C"/>
</dbReference>
<keyword evidence="3" id="KW-0285">Flavoprotein</keyword>
<comment type="cofactor">
    <cofactor evidence="1">
        <name>FAD</name>
        <dbReference type="ChEBI" id="CHEBI:57692"/>
    </cofactor>
</comment>
<feature type="domain" description="FAD-binding PCMH-type" evidence="10">
    <location>
        <begin position="171"/>
        <end position="349"/>
    </location>
</feature>
<comment type="catalytic activity">
    <reaction evidence="7">
        <text>(R)-lactate + 2 Fe(III)-[cytochrome c] = 2 Fe(II)-[cytochrome c] + pyruvate + 2 H(+)</text>
        <dbReference type="Rhea" id="RHEA:13521"/>
        <dbReference type="Rhea" id="RHEA-COMP:10350"/>
        <dbReference type="Rhea" id="RHEA-COMP:14399"/>
        <dbReference type="ChEBI" id="CHEBI:15361"/>
        <dbReference type="ChEBI" id="CHEBI:15378"/>
        <dbReference type="ChEBI" id="CHEBI:16004"/>
        <dbReference type="ChEBI" id="CHEBI:29033"/>
        <dbReference type="ChEBI" id="CHEBI:29034"/>
        <dbReference type="EC" id="1.1.2.4"/>
    </reaction>
</comment>
<comment type="similarity">
    <text evidence="2">Belongs to the FAD-binding oxidoreductase/transferase type 4 family.</text>
</comment>
<dbReference type="AlphaFoldDB" id="A0A6A6PQR9"/>
<dbReference type="RefSeq" id="XP_033589028.1">
    <property type="nucleotide sequence ID" value="XM_033733761.1"/>
</dbReference>
<dbReference type="Pfam" id="PF02913">
    <property type="entry name" value="FAD-oxidase_C"/>
    <property type="match status" value="1"/>
</dbReference>
<dbReference type="GO" id="GO:0004458">
    <property type="term" value="F:D-lactate dehydrogenase (cytochrome) activity"/>
    <property type="evidence" value="ECO:0007669"/>
    <property type="project" value="UniProtKB-EC"/>
</dbReference>
<name>A0A6A6PQR9_9PEZI</name>
<proteinExistence type="inferred from homology"/>
<evidence type="ECO:0000313" key="11">
    <source>
        <dbReference type="EMBL" id="KAF2482458.1"/>
    </source>
</evidence>
<dbReference type="GO" id="GO:1903457">
    <property type="term" value="P:lactate catabolic process"/>
    <property type="evidence" value="ECO:0007669"/>
    <property type="project" value="TreeGrafter"/>
</dbReference>
<dbReference type="SUPFAM" id="SSF56176">
    <property type="entry name" value="FAD-binding/transporter-associated domain-like"/>
    <property type="match status" value="1"/>
</dbReference>
<organism evidence="11 12">
    <name type="scientific">Neohortaea acidophila</name>
    <dbReference type="NCBI Taxonomy" id="245834"/>
    <lineage>
        <taxon>Eukaryota</taxon>
        <taxon>Fungi</taxon>
        <taxon>Dikarya</taxon>
        <taxon>Ascomycota</taxon>
        <taxon>Pezizomycotina</taxon>
        <taxon>Dothideomycetes</taxon>
        <taxon>Dothideomycetidae</taxon>
        <taxon>Mycosphaerellales</taxon>
        <taxon>Teratosphaeriaceae</taxon>
        <taxon>Neohortaea</taxon>
    </lineage>
</organism>
<dbReference type="PROSITE" id="PS51387">
    <property type="entry name" value="FAD_PCMH"/>
    <property type="match status" value="1"/>
</dbReference>
<dbReference type="InterPro" id="IPR036318">
    <property type="entry name" value="FAD-bd_PCMH-like_sf"/>
</dbReference>
<dbReference type="OrthoDB" id="7786253at2759"/>
<evidence type="ECO:0000313" key="12">
    <source>
        <dbReference type="Proteomes" id="UP000799767"/>
    </source>
</evidence>
<dbReference type="GO" id="GO:0071949">
    <property type="term" value="F:FAD binding"/>
    <property type="evidence" value="ECO:0007669"/>
    <property type="project" value="InterPro"/>
</dbReference>
<feature type="region of interest" description="Disordered" evidence="8">
    <location>
        <begin position="82"/>
        <end position="112"/>
    </location>
</feature>
<dbReference type="Gene3D" id="3.30.70.2740">
    <property type="match status" value="1"/>
</dbReference>
<keyword evidence="5" id="KW-0560">Oxidoreductase</keyword>
<keyword evidence="12" id="KW-1185">Reference proteome</keyword>
<accession>A0A6A6PQR9</accession>
<dbReference type="InterPro" id="IPR016171">
    <property type="entry name" value="Vanillyl_alc_oxidase_C-sub2"/>
</dbReference>
<evidence type="ECO:0000256" key="2">
    <source>
        <dbReference type="ARBA" id="ARBA00008000"/>
    </source>
</evidence>
<evidence type="ECO:0000256" key="9">
    <source>
        <dbReference type="SAM" id="Phobius"/>
    </source>
</evidence>
<dbReference type="Gene3D" id="1.10.45.10">
    <property type="entry name" value="Vanillyl-alcohol Oxidase, Chain A, domain 4"/>
    <property type="match status" value="1"/>
</dbReference>
<keyword evidence="9" id="KW-0812">Transmembrane</keyword>